<dbReference type="PROSITE" id="PS50885">
    <property type="entry name" value="HAMP"/>
    <property type="match status" value="1"/>
</dbReference>
<dbReference type="Pfam" id="PF02518">
    <property type="entry name" value="HATPase_c"/>
    <property type="match status" value="1"/>
</dbReference>
<dbReference type="SUPFAM" id="SSF55874">
    <property type="entry name" value="ATPase domain of HSP90 chaperone/DNA topoisomerase II/histidine kinase"/>
    <property type="match status" value="1"/>
</dbReference>
<reference evidence="21" key="1">
    <citation type="journal article" date="2013" name="Proc. Natl. Acad. Sci. U.S.A.">
        <title>Improving the coverage of the cyanobacterial phylum using diversity-driven genome sequencing.</title>
        <authorList>
            <person name="Shih P.M."/>
            <person name="Wu D."/>
            <person name="Latifi A."/>
            <person name="Axen S.D."/>
            <person name="Fewer D.P."/>
            <person name="Talla E."/>
            <person name="Calteau A."/>
            <person name="Cai F."/>
            <person name="Tandeau de Marsac N."/>
            <person name="Rippka R."/>
            <person name="Herdman M."/>
            <person name="Sivonen K."/>
            <person name="Coursin T."/>
            <person name="Laurent T."/>
            <person name="Goodwin L."/>
            <person name="Nolan M."/>
            <person name="Davenport K.W."/>
            <person name="Han C.S."/>
            <person name="Rubin E.M."/>
            <person name="Eisen J.A."/>
            <person name="Woyke T."/>
            <person name="Gugger M."/>
            <person name="Kerfeld C.A."/>
        </authorList>
    </citation>
    <scope>NUCLEOTIDE SEQUENCE [LARGE SCALE GENOMIC DNA]</scope>
    <source>
        <strain evidence="21">ATCC 29371 / PCC 7437</strain>
    </source>
</reference>
<dbReference type="InterPro" id="IPR033479">
    <property type="entry name" value="dCache_1"/>
</dbReference>
<dbReference type="eggNOG" id="COG5000">
    <property type="taxonomic scope" value="Bacteria"/>
</dbReference>
<evidence type="ECO:0000313" key="21">
    <source>
        <dbReference type="Proteomes" id="UP000010473"/>
    </source>
</evidence>
<dbReference type="Pfam" id="PF02743">
    <property type="entry name" value="dCache_1"/>
    <property type="match status" value="1"/>
</dbReference>
<protein>
    <recommendedName>
        <fullName evidence="16">Circadian input-output histidine kinase CikA</fullName>
        <ecNumber evidence="4">2.7.13.3</ecNumber>
    </recommendedName>
</protein>
<dbReference type="SUPFAM" id="SSF47384">
    <property type="entry name" value="Homodimeric domain of signal transducing histidine kinase"/>
    <property type="match status" value="1"/>
</dbReference>
<keyword evidence="21" id="KW-1185">Reference proteome</keyword>
<keyword evidence="15" id="KW-0131">Cell cycle</keyword>
<evidence type="ECO:0000259" key="19">
    <source>
        <dbReference type="PROSITE" id="PS50885"/>
    </source>
</evidence>
<dbReference type="STRING" id="111780.Sta7437_3515"/>
<dbReference type="InterPro" id="IPR036890">
    <property type="entry name" value="HATPase_C_sf"/>
</dbReference>
<evidence type="ECO:0000256" key="6">
    <source>
        <dbReference type="ARBA" id="ARBA00022553"/>
    </source>
</evidence>
<dbReference type="InterPro" id="IPR036097">
    <property type="entry name" value="HisK_dim/P_sf"/>
</dbReference>
<dbReference type="CDD" id="cd12913">
    <property type="entry name" value="PDC1_MCP_like"/>
    <property type="match status" value="1"/>
</dbReference>
<dbReference type="SMART" id="SM00387">
    <property type="entry name" value="HATPase_c"/>
    <property type="match status" value="1"/>
</dbReference>
<dbReference type="PANTHER" id="PTHR43711">
    <property type="entry name" value="TWO-COMPONENT HISTIDINE KINASE"/>
    <property type="match status" value="1"/>
</dbReference>
<dbReference type="FunFam" id="3.30.565.10:FF:000010">
    <property type="entry name" value="Sensor histidine kinase RcsC"/>
    <property type="match status" value="1"/>
</dbReference>
<dbReference type="GO" id="GO:0000155">
    <property type="term" value="F:phosphorelay sensor kinase activity"/>
    <property type="evidence" value="ECO:0007669"/>
    <property type="project" value="InterPro"/>
</dbReference>
<keyword evidence="6" id="KW-0597">Phosphoprotein</keyword>
<keyword evidence="9" id="KW-0547">Nucleotide-binding</keyword>
<dbReference type="Pfam" id="PF00512">
    <property type="entry name" value="HisKA"/>
    <property type="match status" value="1"/>
</dbReference>
<evidence type="ECO:0000313" key="20">
    <source>
        <dbReference type="EMBL" id="AFZ37013.1"/>
    </source>
</evidence>
<evidence type="ECO:0000256" key="14">
    <source>
        <dbReference type="ARBA" id="ARBA00023136"/>
    </source>
</evidence>
<dbReference type="GO" id="GO:0005886">
    <property type="term" value="C:plasma membrane"/>
    <property type="evidence" value="ECO:0007669"/>
    <property type="project" value="UniProtKB-SubCell"/>
</dbReference>
<keyword evidence="7" id="KW-0808">Transferase</keyword>
<dbReference type="Gene3D" id="3.30.565.10">
    <property type="entry name" value="Histidine kinase-like ATPase, C-terminal domain"/>
    <property type="match status" value="1"/>
</dbReference>
<comment type="catalytic activity">
    <reaction evidence="1">
        <text>ATP + protein L-histidine = ADP + protein N-phospho-L-histidine.</text>
        <dbReference type="EC" id="2.7.13.3"/>
    </reaction>
</comment>
<accession>K9XWU5</accession>
<evidence type="ECO:0000256" key="16">
    <source>
        <dbReference type="ARBA" id="ARBA00074306"/>
    </source>
</evidence>
<dbReference type="InterPro" id="IPR005467">
    <property type="entry name" value="His_kinase_dom"/>
</dbReference>
<dbReference type="GO" id="GO:0005524">
    <property type="term" value="F:ATP binding"/>
    <property type="evidence" value="ECO:0007669"/>
    <property type="project" value="UniProtKB-KW"/>
</dbReference>
<dbReference type="InterPro" id="IPR003660">
    <property type="entry name" value="HAMP_dom"/>
</dbReference>
<feature type="transmembrane region" description="Helical" evidence="17">
    <location>
        <begin position="350"/>
        <end position="374"/>
    </location>
</feature>
<feature type="domain" description="HAMP" evidence="19">
    <location>
        <begin position="371"/>
        <end position="431"/>
    </location>
</feature>
<evidence type="ECO:0000256" key="11">
    <source>
        <dbReference type="ARBA" id="ARBA00022840"/>
    </source>
</evidence>
<dbReference type="FunFam" id="1.10.287.130:FF:000038">
    <property type="entry name" value="Sensory transduction histidine kinase"/>
    <property type="match status" value="1"/>
</dbReference>
<dbReference type="OrthoDB" id="518094at2"/>
<evidence type="ECO:0000256" key="3">
    <source>
        <dbReference type="ARBA" id="ARBA00006402"/>
    </source>
</evidence>
<evidence type="ECO:0000256" key="5">
    <source>
        <dbReference type="ARBA" id="ARBA00022475"/>
    </source>
</evidence>
<gene>
    <name evidence="20" type="ordered locus">Sta7437_3515</name>
</gene>
<dbReference type="InterPro" id="IPR003594">
    <property type="entry name" value="HATPase_dom"/>
</dbReference>
<keyword evidence="14 17" id="KW-0472">Membrane</keyword>
<evidence type="ECO:0000256" key="1">
    <source>
        <dbReference type="ARBA" id="ARBA00000085"/>
    </source>
</evidence>
<evidence type="ECO:0000256" key="10">
    <source>
        <dbReference type="ARBA" id="ARBA00022777"/>
    </source>
</evidence>
<evidence type="ECO:0000256" key="17">
    <source>
        <dbReference type="SAM" id="Phobius"/>
    </source>
</evidence>
<comment type="subcellular location">
    <subcellularLocation>
        <location evidence="2">Cell membrane</location>
        <topology evidence="2">Multi-pass membrane protein</topology>
    </subcellularLocation>
</comment>
<evidence type="ECO:0000256" key="9">
    <source>
        <dbReference type="ARBA" id="ARBA00022741"/>
    </source>
</evidence>
<proteinExistence type="inferred from homology"/>
<dbReference type="InterPro" id="IPR004358">
    <property type="entry name" value="Sig_transdc_His_kin-like_C"/>
</dbReference>
<dbReference type="Proteomes" id="UP000010473">
    <property type="component" value="Chromosome"/>
</dbReference>
<dbReference type="InterPro" id="IPR029151">
    <property type="entry name" value="Sensor-like_sf"/>
</dbReference>
<evidence type="ECO:0000256" key="13">
    <source>
        <dbReference type="ARBA" id="ARBA00023012"/>
    </source>
</evidence>
<keyword evidence="8 17" id="KW-0812">Transmembrane</keyword>
<dbReference type="AlphaFoldDB" id="K9XWU5"/>
<feature type="transmembrane region" description="Helical" evidence="17">
    <location>
        <begin position="21"/>
        <end position="43"/>
    </location>
</feature>
<evidence type="ECO:0000256" key="4">
    <source>
        <dbReference type="ARBA" id="ARBA00012438"/>
    </source>
</evidence>
<keyword evidence="13" id="KW-0902">Two-component regulatory system</keyword>
<evidence type="ECO:0000256" key="8">
    <source>
        <dbReference type="ARBA" id="ARBA00022692"/>
    </source>
</evidence>
<dbReference type="KEGG" id="scs:Sta7437_3515"/>
<comment type="similarity">
    <text evidence="3">In the N-terminal section; belongs to the phytochrome family.</text>
</comment>
<keyword evidence="10 20" id="KW-0418">Kinase</keyword>
<keyword evidence="11" id="KW-0067">ATP-binding</keyword>
<dbReference type="eggNOG" id="COG2205">
    <property type="taxonomic scope" value="Bacteria"/>
</dbReference>
<sequence length="811" mass="90968">MSAKLPKRIKSAIFSQISLQNVLTIPFLLQIFVIVGLVGYFSFRNGQQTVNQVATQLREKVIVSVEQQLQNYLEKPQLIVELNQQAVKLEQLSFAEFLALEEHLWQQIQMFNSVYAIYLGNEQGKFAYVKKEPNGSLIAKPVEVVPQRQAYLLDAQGKRSKLIESDRYDPRLRPWYLKTIQTLRRNWSEVYTFTGGELGITASGPLYDRQGNFQGVVGVDLVLSLISDVLRNIEISPHGEIFIVDRNGFLIATSTDEEPFIHSGPNLREQSIKATDSGNPVLKNTARYLTKNFQNLNRINQAEQVDFLLDGKKQLVQVLPYQDQLGLDWLIVVVVPEADFMRGIHANGRMTIWLCLLALVLASMVGILTSRILAQPILRLSQVSKIIAQSARLRNTATDLYPIVRVKGIKELEVLAESFNEMTHRLKAAFVDLDRTNQDLELRVEQRTAALLQAKQAADAANQAKSEFLANMSHELRTPLNAILGFTQLLLQDSSLNPKHQQNLEIINSSGEHLLTLINDVLEMSRLQAGRVTLQLESFDLYQMLNDLEVMFKPRAEAKNLQLSFECDANIPQFIQTDQQKLRQVLINLLSNALKFTQVGAIALRVAAFSFSTKAQSNTIEGINASSTFLTQGTAHQPQMTLTFEVEDTGCGIAASEFESIFDAFAQAKKVPKEHEGTGLGLAISNQFIRLLGGDISVSSIVGEGTILKFYLPVLLSEDNSLPTVLSAPRFKGAITQTQTKSCATSIQNMPVEWIERLHQAAVEVDGELILQLIEQISHHNSALADRLTRLVHNFEYDEILELSERDRSNF</sequence>
<dbReference type="Gene3D" id="3.30.450.20">
    <property type="entry name" value="PAS domain"/>
    <property type="match status" value="1"/>
</dbReference>
<dbReference type="RefSeq" id="WP_015194675.1">
    <property type="nucleotide sequence ID" value="NC_019748.1"/>
</dbReference>
<dbReference type="Gene3D" id="6.10.340.10">
    <property type="match status" value="1"/>
</dbReference>
<dbReference type="HOGENOM" id="CLU_000445_114_10_3"/>
<dbReference type="SMART" id="SM00388">
    <property type="entry name" value="HisKA"/>
    <property type="match status" value="1"/>
</dbReference>
<keyword evidence="5" id="KW-1003">Cell membrane</keyword>
<dbReference type="SMART" id="SM00304">
    <property type="entry name" value="HAMP"/>
    <property type="match status" value="1"/>
</dbReference>
<dbReference type="CDD" id="cd06225">
    <property type="entry name" value="HAMP"/>
    <property type="match status" value="1"/>
</dbReference>
<evidence type="ECO:0000256" key="2">
    <source>
        <dbReference type="ARBA" id="ARBA00004651"/>
    </source>
</evidence>
<feature type="domain" description="Histidine kinase" evidence="18">
    <location>
        <begin position="471"/>
        <end position="716"/>
    </location>
</feature>
<dbReference type="PANTHER" id="PTHR43711:SF29">
    <property type="entry name" value="HISTIDINE KINASE"/>
    <property type="match status" value="1"/>
</dbReference>
<evidence type="ECO:0000256" key="15">
    <source>
        <dbReference type="ARBA" id="ARBA00023306"/>
    </source>
</evidence>
<evidence type="ECO:0000256" key="7">
    <source>
        <dbReference type="ARBA" id="ARBA00022679"/>
    </source>
</evidence>
<keyword evidence="12 17" id="KW-1133">Transmembrane helix</keyword>
<organism evidence="20 21">
    <name type="scientific">Stanieria cyanosphaera (strain ATCC 29371 / PCC 7437)</name>
    <dbReference type="NCBI Taxonomy" id="111780"/>
    <lineage>
        <taxon>Bacteria</taxon>
        <taxon>Bacillati</taxon>
        <taxon>Cyanobacteriota</taxon>
        <taxon>Cyanophyceae</taxon>
        <taxon>Pleurocapsales</taxon>
        <taxon>Dermocarpellaceae</taxon>
        <taxon>Stanieria</taxon>
    </lineage>
</organism>
<dbReference type="PRINTS" id="PR00344">
    <property type="entry name" value="BCTRLSENSOR"/>
</dbReference>
<evidence type="ECO:0000259" key="18">
    <source>
        <dbReference type="PROSITE" id="PS50109"/>
    </source>
</evidence>
<name>K9XWU5_STAC7</name>
<dbReference type="EC" id="2.7.13.3" evidence="4"/>
<dbReference type="PROSITE" id="PS50109">
    <property type="entry name" value="HIS_KIN"/>
    <property type="match status" value="1"/>
</dbReference>
<dbReference type="InterPro" id="IPR003661">
    <property type="entry name" value="HisK_dim/P_dom"/>
</dbReference>
<dbReference type="Gene3D" id="1.10.287.130">
    <property type="match status" value="1"/>
</dbReference>
<evidence type="ECO:0000256" key="12">
    <source>
        <dbReference type="ARBA" id="ARBA00022989"/>
    </source>
</evidence>
<dbReference type="CDD" id="cd00082">
    <property type="entry name" value="HisKA"/>
    <property type="match status" value="1"/>
</dbReference>
<dbReference type="SUPFAM" id="SSF103190">
    <property type="entry name" value="Sensory domain-like"/>
    <property type="match status" value="1"/>
</dbReference>
<dbReference type="EMBL" id="CP003653">
    <property type="protein sequence ID" value="AFZ37013.1"/>
    <property type="molecule type" value="Genomic_DNA"/>
</dbReference>
<dbReference type="InterPro" id="IPR050736">
    <property type="entry name" value="Sensor_HK_Regulatory"/>
</dbReference>